<dbReference type="PROSITE" id="PS51078">
    <property type="entry name" value="ICLR_ED"/>
    <property type="match status" value="1"/>
</dbReference>
<dbReference type="GO" id="GO:0003677">
    <property type="term" value="F:DNA binding"/>
    <property type="evidence" value="ECO:0007669"/>
    <property type="project" value="UniProtKB-KW"/>
</dbReference>
<dbReference type="Pfam" id="PF09339">
    <property type="entry name" value="HTH_IclR"/>
    <property type="match status" value="1"/>
</dbReference>
<keyword evidence="3" id="KW-0804">Transcription</keyword>
<name>A0A7W9JKS3_9MICC</name>
<sequence>MSGTLDRLIRILSSFDAERPAMTVAALARRADLPLPTAYRWVERLVGAELLQKDDDGLVRPGLRLWEMASRSAPSMSLARTAMPFLVDVQSVLRQNTQLAVLDDEGVLVLERLSSQGAVVNQAAVAGRLPPFTTSLGLVLLAHSPADVAERFIARHRRQLGVAVEHHPSEAGGAAPAGARVRVTAPTEPHLRALLAGIRREGYAAVDGALDEEARGIAVPVTRADGTVVAALGAVVPCEAPYTPGVPPLLMTAARGIARAVGGDSH</sequence>
<comment type="caution">
    <text evidence="5">The sequence shown here is derived from an EMBL/GenBank/DDBJ whole genome shotgun (WGS) entry which is preliminary data.</text>
</comment>
<evidence type="ECO:0000259" key="4">
    <source>
        <dbReference type="PROSITE" id="PS51078"/>
    </source>
</evidence>
<dbReference type="SMART" id="SM00346">
    <property type="entry name" value="HTH_ICLR"/>
    <property type="match status" value="1"/>
</dbReference>
<accession>A0A7W9JKS3</accession>
<dbReference type="Proteomes" id="UP000567246">
    <property type="component" value="Unassembled WGS sequence"/>
</dbReference>
<dbReference type="EMBL" id="JACHMW010000001">
    <property type="protein sequence ID" value="MBB5849768.1"/>
    <property type="molecule type" value="Genomic_DNA"/>
</dbReference>
<dbReference type="Pfam" id="PF01614">
    <property type="entry name" value="IclR_C"/>
    <property type="match status" value="1"/>
</dbReference>
<dbReference type="PANTHER" id="PTHR30136:SF24">
    <property type="entry name" value="HTH-TYPE TRANSCRIPTIONAL REPRESSOR ALLR"/>
    <property type="match status" value="1"/>
</dbReference>
<dbReference type="RefSeq" id="WP_158494023.1">
    <property type="nucleotide sequence ID" value="NZ_BAABAG010000006.1"/>
</dbReference>
<evidence type="ECO:0000256" key="2">
    <source>
        <dbReference type="ARBA" id="ARBA00023125"/>
    </source>
</evidence>
<protein>
    <submittedName>
        <fullName evidence="5">DNA-binding IclR family transcriptional regulator</fullName>
    </submittedName>
</protein>
<dbReference type="InterPro" id="IPR036388">
    <property type="entry name" value="WH-like_DNA-bd_sf"/>
</dbReference>
<evidence type="ECO:0000256" key="1">
    <source>
        <dbReference type="ARBA" id="ARBA00023015"/>
    </source>
</evidence>
<dbReference type="InterPro" id="IPR036390">
    <property type="entry name" value="WH_DNA-bd_sf"/>
</dbReference>
<dbReference type="GO" id="GO:0003700">
    <property type="term" value="F:DNA-binding transcription factor activity"/>
    <property type="evidence" value="ECO:0007669"/>
    <property type="project" value="TreeGrafter"/>
</dbReference>
<dbReference type="InterPro" id="IPR014757">
    <property type="entry name" value="Tscrpt_reg_IclR_C"/>
</dbReference>
<keyword evidence="1" id="KW-0805">Transcription regulation</keyword>
<dbReference type="SUPFAM" id="SSF55781">
    <property type="entry name" value="GAF domain-like"/>
    <property type="match status" value="1"/>
</dbReference>
<dbReference type="PANTHER" id="PTHR30136">
    <property type="entry name" value="HELIX-TURN-HELIX TRANSCRIPTIONAL REGULATOR, ICLR FAMILY"/>
    <property type="match status" value="1"/>
</dbReference>
<evidence type="ECO:0000256" key="3">
    <source>
        <dbReference type="ARBA" id="ARBA00023163"/>
    </source>
</evidence>
<evidence type="ECO:0000313" key="6">
    <source>
        <dbReference type="Proteomes" id="UP000567246"/>
    </source>
</evidence>
<proteinExistence type="predicted"/>
<organism evidence="5 6">
    <name type="scientific">Micrococcus endophyticus</name>
    <dbReference type="NCBI Taxonomy" id="455343"/>
    <lineage>
        <taxon>Bacteria</taxon>
        <taxon>Bacillati</taxon>
        <taxon>Actinomycetota</taxon>
        <taxon>Actinomycetes</taxon>
        <taxon>Micrococcales</taxon>
        <taxon>Micrococcaceae</taxon>
        <taxon>Micrococcus</taxon>
    </lineage>
</organism>
<reference evidence="5 6" key="1">
    <citation type="submission" date="2020-08" db="EMBL/GenBank/DDBJ databases">
        <title>Sequencing the genomes of 1000 actinobacteria strains.</title>
        <authorList>
            <person name="Klenk H.-P."/>
        </authorList>
    </citation>
    <scope>NUCLEOTIDE SEQUENCE [LARGE SCALE GENOMIC DNA]</scope>
    <source>
        <strain evidence="5 6">DSM 17945</strain>
    </source>
</reference>
<dbReference type="InterPro" id="IPR029016">
    <property type="entry name" value="GAF-like_dom_sf"/>
</dbReference>
<dbReference type="InterPro" id="IPR050707">
    <property type="entry name" value="HTH_MetabolicPath_Reg"/>
</dbReference>
<evidence type="ECO:0000313" key="5">
    <source>
        <dbReference type="EMBL" id="MBB5849768.1"/>
    </source>
</evidence>
<dbReference type="Gene3D" id="1.10.10.10">
    <property type="entry name" value="Winged helix-like DNA-binding domain superfamily/Winged helix DNA-binding domain"/>
    <property type="match status" value="1"/>
</dbReference>
<dbReference type="Gene3D" id="3.30.450.40">
    <property type="match status" value="1"/>
</dbReference>
<dbReference type="AlphaFoldDB" id="A0A7W9JKS3"/>
<dbReference type="SUPFAM" id="SSF46785">
    <property type="entry name" value="Winged helix' DNA-binding domain"/>
    <property type="match status" value="1"/>
</dbReference>
<keyword evidence="6" id="KW-1185">Reference proteome</keyword>
<dbReference type="InterPro" id="IPR005471">
    <property type="entry name" value="Tscrpt_reg_IclR_N"/>
</dbReference>
<feature type="domain" description="IclR-ED" evidence="4">
    <location>
        <begin position="64"/>
        <end position="263"/>
    </location>
</feature>
<gene>
    <name evidence="5" type="ORF">HDA33_002332</name>
</gene>
<keyword evidence="2 5" id="KW-0238">DNA-binding</keyword>
<dbReference type="GO" id="GO:0045892">
    <property type="term" value="P:negative regulation of DNA-templated transcription"/>
    <property type="evidence" value="ECO:0007669"/>
    <property type="project" value="TreeGrafter"/>
</dbReference>